<dbReference type="GO" id="GO:0030479">
    <property type="term" value="C:actin cortical patch"/>
    <property type="evidence" value="ECO:0007669"/>
    <property type="project" value="UniProtKB-SubCell"/>
</dbReference>
<dbReference type="InterPro" id="IPR013182">
    <property type="entry name" value="DUF1720"/>
</dbReference>
<evidence type="ECO:0000256" key="10">
    <source>
        <dbReference type="ARBA" id="ARBA00023054"/>
    </source>
</evidence>
<keyword evidence="13" id="KW-0206">Cytoskeleton</keyword>
<gene>
    <name evidence="15" type="ORF">SPOG_00386</name>
</gene>
<dbReference type="GO" id="GO:0005886">
    <property type="term" value="C:plasma membrane"/>
    <property type="evidence" value="ECO:0007669"/>
    <property type="project" value="UniProtKB-SubCell"/>
</dbReference>
<dbReference type="Pfam" id="PF12763">
    <property type="entry name" value="EH"/>
    <property type="match status" value="1"/>
</dbReference>
<dbReference type="PROSITE" id="PS50031">
    <property type="entry name" value="EH"/>
    <property type="match status" value="1"/>
</dbReference>
<dbReference type="eggNOG" id="KOG0998">
    <property type="taxonomic scope" value="Eukaryota"/>
</dbReference>
<evidence type="ECO:0000256" key="8">
    <source>
        <dbReference type="ARBA" id="ARBA00022737"/>
    </source>
</evidence>
<feature type="non-terminal residue" evidence="15">
    <location>
        <position position="542"/>
    </location>
</feature>
<keyword evidence="9" id="KW-0967">Endosome</keyword>
<dbReference type="RefSeq" id="XP_013023349.1">
    <property type="nucleotide sequence ID" value="XM_013167895.1"/>
</dbReference>
<evidence type="ECO:0000313" key="15">
    <source>
        <dbReference type="EMBL" id="EPY51965.1"/>
    </source>
</evidence>
<proteinExistence type="inferred from homology"/>
<evidence type="ECO:0000256" key="7">
    <source>
        <dbReference type="ARBA" id="ARBA00022583"/>
    </source>
</evidence>
<dbReference type="GO" id="GO:0006897">
    <property type="term" value="P:endocytosis"/>
    <property type="evidence" value="ECO:0007669"/>
    <property type="project" value="UniProtKB-KW"/>
</dbReference>
<keyword evidence="6" id="KW-0963">Cytoplasm</keyword>
<evidence type="ECO:0000259" key="14">
    <source>
        <dbReference type="PROSITE" id="PS50031"/>
    </source>
</evidence>
<protein>
    <submittedName>
        <fullName evidence="15">Actin cortical patch component with EF WH2 motifs</fullName>
    </submittedName>
</protein>
<dbReference type="HOGENOM" id="CLU_503070_0_0_1"/>
<dbReference type="InterPro" id="IPR000261">
    <property type="entry name" value="EH_dom"/>
</dbReference>
<dbReference type="AlphaFoldDB" id="S9W1R9"/>
<dbReference type="SMART" id="SM00027">
    <property type="entry name" value="EH"/>
    <property type="match status" value="1"/>
</dbReference>
<keyword evidence="16" id="KW-1185">Reference proteome</keyword>
<dbReference type="InterPro" id="IPR011992">
    <property type="entry name" value="EF-hand-dom_pair"/>
</dbReference>
<keyword evidence="10" id="KW-0175">Coiled coil</keyword>
<evidence type="ECO:0000256" key="12">
    <source>
        <dbReference type="ARBA" id="ARBA00023203"/>
    </source>
</evidence>
<dbReference type="PANTHER" id="PTHR11216:SF173">
    <property type="entry name" value="ACTIN CYTOSKELETON-REGULATORY COMPLEX PROTEIN PAN1"/>
    <property type="match status" value="1"/>
</dbReference>
<evidence type="ECO:0000256" key="4">
    <source>
        <dbReference type="ARBA" id="ARBA00009351"/>
    </source>
</evidence>
<dbReference type="GeneID" id="25034718"/>
<dbReference type="OrthoDB" id="5430710at2759"/>
<dbReference type="Proteomes" id="UP000015464">
    <property type="component" value="Unassembled WGS sequence"/>
</dbReference>
<keyword evidence="11" id="KW-0472">Membrane</keyword>
<name>S9W1R9_SCHCR</name>
<dbReference type="SUPFAM" id="SSF47473">
    <property type="entry name" value="EF-hand"/>
    <property type="match status" value="1"/>
</dbReference>
<keyword evidence="12" id="KW-0009">Actin-binding</keyword>
<evidence type="ECO:0000256" key="3">
    <source>
        <dbReference type="ARBA" id="ARBA00004413"/>
    </source>
</evidence>
<dbReference type="GO" id="GO:0003779">
    <property type="term" value="F:actin binding"/>
    <property type="evidence" value="ECO:0007669"/>
    <property type="project" value="UniProtKB-KW"/>
</dbReference>
<organism evidence="15 16">
    <name type="scientific">Schizosaccharomyces cryophilus (strain OY26 / ATCC MYA-4695 / CBS 11777 / NBRC 106824 / NRRL Y48691)</name>
    <name type="common">Fission yeast</name>
    <dbReference type="NCBI Taxonomy" id="653667"/>
    <lineage>
        <taxon>Eukaryota</taxon>
        <taxon>Fungi</taxon>
        <taxon>Dikarya</taxon>
        <taxon>Ascomycota</taxon>
        <taxon>Taphrinomycotina</taxon>
        <taxon>Schizosaccharomycetes</taxon>
        <taxon>Schizosaccharomycetales</taxon>
        <taxon>Schizosaccharomycetaceae</taxon>
        <taxon>Schizosaccharomyces</taxon>
    </lineage>
</organism>
<evidence type="ECO:0000256" key="1">
    <source>
        <dbReference type="ARBA" id="ARBA00004125"/>
    </source>
</evidence>
<evidence type="ECO:0000256" key="9">
    <source>
        <dbReference type="ARBA" id="ARBA00022753"/>
    </source>
</evidence>
<comment type="similarity">
    <text evidence="4">Belongs to the PAN1 family.</text>
</comment>
<accession>S9W1R9</accession>
<keyword evidence="8" id="KW-0677">Repeat</keyword>
<dbReference type="EMBL" id="KE546990">
    <property type="protein sequence ID" value="EPY51965.1"/>
    <property type="molecule type" value="Genomic_DNA"/>
</dbReference>
<dbReference type="STRING" id="653667.S9W1R9"/>
<evidence type="ECO:0000313" key="16">
    <source>
        <dbReference type="Proteomes" id="UP000015464"/>
    </source>
</evidence>
<evidence type="ECO:0000256" key="13">
    <source>
        <dbReference type="ARBA" id="ARBA00023212"/>
    </source>
</evidence>
<dbReference type="GO" id="GO:0010008">
    <property type="term" value="C:endosome membrane"/>
    <property type="evidence" value="ECO:0007669"/>
    <property type="project" value="UniProtKB-SubCell"/>
</dbReference>
<dbReference type="Gene3D" id="1.10.238.10">
    <property type="entry name" value="EF-hand"/>
    <property type="match status" value="1"/>
</dbReference>
<evidence type="ECO:0000256" key="6">
    <source>
        <dbReference type="ARBA" id="ARBA00022490"/>
    </source>
</evidence>
<keyword evidence="7" id="KW-0254">Endocytosis</keyword>
<keyword evidence="5" id="KW-1003">Cell membrane</keyword>
<dbReference type="GO" id="GO:0016197">
    <property type="term" value="P:endosomal transport"/>
    <property type="evidence" value="ECO:0007669"/>
    <property type="project" value="TreeGrafter"/>
</dbReference>
<evidence type="ECO:0000256" key="11">
    <source>
        <dbReference type="ARBA" id="ARBA00023136"/>
    </source>
</evidence>
<dbReference type="FunFam" id="1.10.238.10:FF:000349">
    <property type="entry name" value="Actin cytoskeleton-regulatory complex protein PAN1"/>
    <property type="match status" value="1"/>
</dbReference>
<dbReference type="CDD" id="cd00052">
    <property type="entry name" value="EH"/>
    <property type="match status" value="1"/>
</dbReference>
<reference evidence="15 16" key="1">
    <citation type="journal article" date="2011" name="Science">
        <title>Comparative functional genomics of the fission yeasts.</title>
        <authorList>
            <person name="Rhind N."/>
            <person name="Chen Z."/>
            <person name="Yassour M."/>
            <person name="Thompson D.A."/>
            <person name="Haas B.J."/>
            <person name="Habib N."/>
            <person name="Wapinski I."/>
            <person name="Roy S."/>
            <person name="Lin M.F."/>
            <person name="Heiman D.I."/>
            <person name="Young S.K."/>
            <person name="Furuya K."/>
            <person name="Guo Y."/>
            <person name="Pidoux A."/>
            <person name="Chen H.M."/>
            <person name="Robbertse B."/>
            <person name="Goldberg J.M."/>
            <person name="Aoki K."/>
            <person name="Bayne E.H."/>
            <person name="Berlin A.M."/>
            <person name="Desjardins C.A."/>
            <person name="Dobbs E."/>
            <person name="Dukaj L."/>
            <person name="Fan L."/>
            <person name="FitzGerald M.G."/>
            <person name="French C."/>
            <person name="Gujja S."/>
            <person name="Hansen K."/>
            <person name="Keifenheim D."/>
            <person name="Levin J.Z."/>
            <person name="Mosher R.A."/>
            <person name="Mueller C.A."/>
            <person name="Pfiffner J."/>
            <person name="Priest M."/>
            <person name="Russ C."/>
            <person name="Smialowska A."/>
            <person name="Swoboda P."/>
            <person name="Sykes S.M."/>
            <person name="Vaughn M."/>
            <person name="Vengrova S."/>
            <person name="Yoder R."/>
            <person name="Zeng Q."/>
            <person name="Allshire R."/>
            <person name="Baulcombe D."/>
            <person name="Birren B.W."/>
            <person name="Brown W."/>
            <person name="Ekwall K."/>
            <person name="Kellis M."/>
            <person name="Leatherwood J."/>
            <person name="Levin H."/>
            <person name="Margalit H."/>
            <person name="Martienssen R."/>
            <person name="Nieduszynski C.A."/>
            <person name="Spatafora J.W."/>
            <person name="Friedman N."/>
            <person name="Dalgaard J.Z."/>
            <person name="Baumann P."/>
            <person name="Niki H."/>
            <person name="Regev A."/>
            <person name="Nusbaum C."/>
        </authorList>
    </citation>
    <scope>NUCLEOTIDE SEQUENCE [LARGE SCALE GENOMIC DNA]</scope>
    <source>
        <strain evidence="16">OY26 / ATCC MYA-4695 / CBS 11777 / NBRC 106824 / NRRL Y48691</strain>
    </source>
</reference>
<comment type="subcellular location">
    <subcellularLocation>
        <location evidence="3">Cell membrane</location>
        <topology evidence="3">Peripheral membrane protein</topology>
        <orientation evidence="3">Cytoplasmic side</orientation>
    </subcellularLocation>
    <subcellularLocation>
        <location evidence="2">Cytoplasm</location>
        <location evidence="2">Cytoskeleton</location>
        <location evidence="2">Actin patch</location>
    </subcellularLocation>
    <subcellularLocation>
        <location evidence="1">Endosome membrane</location>
        <topology evidence="1">Peripheral membrane protein</topology>
        <orientation evidence="1">Cytoplasmic side</orientation>
    </subcellularLocation>
</comment>
<evidence type="ECO:0000256" key="5">
    <source>
        <dbReference type="ARBA" id="ARBA00022475"/>
    </source>
</evidence>
<sequence length="542" mass="58306">MSYPNPMNDSPYGYGTNSGMQPNMTGHTMPMTQNNMGFQQSSYPYQQGYPAGGLPGTNPTMPFQQNAMNTGYGYPSQPMTYANAPASSTFPSQMTGYNGMMGAGMPPMGYVQPQRTGTASVPPMGGFMQPQRTGSQPFYQMNSFIQPQQTGSALPQATGFVQPQRTGSAPQGFFPQQTSGFMQYPGNGGQLYNNPMNGYMQPQKTGGFGSFIQPQKTGTMLSQPTLQPQQTGSFVSQPGFTQPQTMGVAPQMTGLIQPQRTGTGFIPQTTGYLQSQPTGPFAAFVQPQPTSMPTSAAPLKPQKTGQIHISHAMDTRLSFITASDQEKFEKLFRSAVGNEEAMSADIAKAILVRSKLPTPILSKIWSLSDTTRSGHLMFPQFVLAMYLCNLGLTGKPIPDKVPDNILGEVNSMVDAISFSLHDSSSQYAHPVSQNNAQQMAAQMFNGVQQAAGIPSQITGMFPQQTGMQPQMTGFQQPMMPQRTGGMPTQMTGMPMPPMMPQRTGGMPSQMTGGMPPMMPQRTGGMPSQMTGGMPPMMPQRTG</sequence>
<dbReference type="PANTHER" id="PTHR11216">
    <property type="entry name" value="EH DOMAIN"/>
    <property type="match status" value="1"/>
</dbReference>
<feature type="domain" description="EH" evidence="14">
    <location>
        <begin position="324"/>
        <end position="412"/>
    </location>
</feature>
<dbReference type="Pfam" id="PF08226">
    <property type="entry name" value="DUF1720"/>
    <property type="match status" value="2"/>
</dbReference>
<evidence type="ECO:0000256" key="2">
    <source>
        <dbReference type="ARBA" id="ARBA00004134"/>
    </source>
</evidence>